<evidence type="ECO:0000313" key="3">
    <source>
        <dbReference type="EMBL" id="MBX46361.1"/>
    </source>
</evidence>
<reference evidence="3" key="1">
    <citation type="submission" date="2018-02" db="EMBL/GenBank/DDBJ databases">
        <title>Rhizophora mucronata_Transcriptome.</title>
        <authorList>
            <person name="Meera S.P."/>
            <person name="Sreeshan A."/>
            <person name="Augustine A."/>
        </authorList>
    </citation>
    <scope>NUCLEOTIDE SEQUENCE</scope>
    <source>
        <tissue evidence="3">Leaf</tissue>
    </source>
</reference>
<sequence>MSSFFPSPSDQWPRETAASPSPLIEPVTSVPSSGEFVGTTSSSSGKFNGQITVLGGLCTFFAMRLLVSFA</sequence>
<dbReference type="AlphaFoldDB" id="A0A2P2NVI6"/>
<evidence type="ECO:0000256" key="1">
    <source>
        <dbReference type="SAM" id="MobiDB-lite"/>
    </source>
</evidence>
<name>A0A2P2NVI6_RHIMU</name>
<feature type="transmembrane region" description="Helical" evidence="2">
    <location>
        <begin position="47"/>
        <end position="67"/>
    </location>
</feature>
<organism evidence="3">
    <name type="scientific">Rhizophora mucronata</name>
    <name type="common">Asiatic mangrove</name>
    <dbReference type="NCBI Taxonomy" id="61149"/>
    <lineage>
        <taxon>Eukaryota</taxon>
        <taxon>Viridiplantae</taxon>
        <taxon>Streptophyta</taxon>
        <taxon>Embryophyta</taxon>
        <taxon>Tracheophyta</taxon>
        <taxon>Spermatophyta</taxon>
        <taxon>Magnoliopsida</taxon>
        <taxon>eudicotyledons</taxon>
        <taxon>Gunneridae</taxon>
        <taxon>Pentapetalae</taxon>
        <taxon>rosids</taxon>
        <taxon>fabids</taxon>
        <taxon>Malpighiales</taxon>
        <taxon>Rhizophoraceae</taxon>
        <taxon>Rhizophora</taxon>
    </lineage>
</organism>
<keyword evidence="2" id="KW-1133">Transmembrane helix</keyword>
<accession>A0A2P2NVI6</accession>
<feature type="region of interest" description="Disordered" evidence="1">
    <location>
        <begin position="1"/>
        <end position="46"/>
    </location>
</feature>
<protein>
    <submittedName>
        <fullName evidence="3">Uncharacterized protein</fullName>
    </submittedName>
</protein>
<evidence type="ECO:0000256" key="2">
    <source>
        <dbReference type="SAM" id="Phobius"/>
    </source>
</evidence>
<keyword evidence="2" id="KW-0472">Membrane</keyword>
<dbReference type="EMBL" id="GGEC01065877">
    <property type="protein sequence ID" value="MBX46361.1"/>
    <property type="molecule type" value="Transcribed_RNA"/>
</dbReference>
<keyword evidence="2" id="KW-0812">Transmembrane</keyword>
<feature type="compositionally biased region" description="Polar residues" evidence="1">
    <location>
        <begin position="1"/>
        <end position="10"/>
    </location>
</feature>
<proteinExistence type="predicted"/>